<evidence type="ECO:0000313" key="7">
    <source>
        <dbReference type="EMBL" id="KAA2267092.1"/>
    </source>
</evidence>
<dbReference type="InterPro" id="IPR016169">
    <property type="entry name" value="FAD-bd_PCMH_sub2"/>
</dbReference>
<reference evidence="7 8" key="2">
    <citation type="submission" date="2019-09" db="EMBL/GenBank/DDBJ databases">
        <authorList>
            <person name="Jin C."/>
        </authorList>
    </citation>
    <scope>NUCLEOTIDE SEQUENCE [LARGE SCALE GENOMIC DNA]</scope>
    <source>
        <strain evidence="7 8">AN110305</strain>
    </source>
</reference>
<dbReference type="InterPro" id="IPR036318">
    <property type="entry name" value="FAD-bd_PCMH-like_sf"/>
</dbReference>
<dbReference type="Gene3D" id="3.30.43.10">
    <property type="entry name" value="Uridine Diphospho-n-acetylenolpyruvylglucosamine Reductase, domain 2"/>
    <property type="match status" value="1"/>
</dbReference>
<dbReference type="Gene3D" id="3.30.465.10">
    <property type="match status" value="1"/>
</dbReference>
<sequence length="440" mass="46837">MSIANDLRRHVRGRVQVAGDAGFEQAGRPWNLAVEQPVLAVVEAADTHDVAALVRYAGGAGLTVATQPSGHGASGDVAGVILLRTGRLDELAVRPEQRVARVGAGVRWGRAQAEAGRHGLTGLAGSSPEVSVVGYTLGGGLSWFGRKHGFAAGGVRAFEVVDADGTQATITEETDHELFWALRGGGGDFAVVTALEYDLHPAPQLFGGRMVWPAERAPQLLETFREITARAPDELTVWLSLLRPADRPPVVTVDATYLGDESDGRSLLRGFERVDGLLVDGRRRLRVAELGEITSDPTDPGASVFRAELLTDLDDTAAKTLLAAPIDPLVGMQLRHLGGRLARPSETPAGHLAEPYLLSMVGIPTTPPVELAVRARQREIVAALGPYVSGRKPFTQLAPEEPAALAFPEDTLDGLRAIKQRRDPRGVLRSNHPVNPIGLP</sequence>
<proteinExistence type="inferred from homology"/>
<dbReference type="PANTHER" id="PTHR42973">
    <property type="entry name" value="BINDING OXIDOREDUCTASE, PUTATIVE (AFU_ORTHOLOGUE AFUA_1G17690)-RELATED"/>
    <property type="match status" value="1"/>
</dbReference>
<evidence type="ECO:0000256" key="3">
    <source>
        <dbReference type="ARBA" id="ARBA00022630"/>
    </source>
</evidence>
<comment type="cofactor">
    <cofactor evidence="1">
        <name>FAD</name>
        <dbReference type="ChEBI" id="CHEBI:57692"/>
    </cofactor>
</comment>
<dbReference type="EMBL" id="VUOB01000001">
    <property type="protein sequence ID" value="KAA2267092.1"/>
    <property type="molecule type" value="Genomic_DNA"/>
</dbReference>
<feature type="domain" description="FAD-binding PCMH-type" evidence="6">
    <location>
        <begin position="34"/>
        <end position="202"/>
    </location>
</feature>
<evidence type="ECO:0000256" key="4">
    <source>
        <dbReference type="ARBA" id="ARBA00022827"/>
    </source>
</evidence>
<evidence type="ECO:0000256" key="1">
    <source>
        <dbReference type="ARBA" id="ARBA00001974"/>
    </source>
</evidence>
<dbReference type="AlphaFoldDB" id="A0A5B2XW31"/>
<dbReference type="InterPro" id="IPR050416">
    <property type="entry name" value="FAD-linked_Oxidoreductase"/>
</dbReference>
<keyword evidence="3" id="KW-0285">Flavoprotein</keyword>
<comment type="caution">
    <text evidence="7">The sequence shown here is derived from an EMBL/GenBank/DDBJ whole genome shotgun (WGS) entry which is preliminary data.</text>
</comment>
<dbReference type="Gene3D" id="3.40.462.20">
    <property type="match status" value="1"/>
</dbReference>
<evidence type="ECO:0000256" key="2">
    <source>
        <dbReference type="ARBA" id="ARBA00005466"/>
    </source>
</evidence>
<dbReference type="PANTHER" id="PTHR42973:SF39">
    <property type="entry name" value="FAD-BINDING PCMH-TYPE DOMAIN-CONTAINING PROTEIN"/>
    <property type="match status" value="1"/>
</dbReference>
<evidence type="ECO:0000259" key="6">
    <source>
        <dbReference type="PROSITE" id="PS51387"/>
    </source>
</evidence>
<accession>A0A5B2XW31</accession>
<organism evidence="7 8">
    <name type="scientific">Solihabitans fulvus</name>
    <dbReference type="NCBI Taxonomy" id="1892852"/>
    <lineage>
        <taxon>Bacteria</taxon>
        <taxon>Bacillati</taxon>
        <taxon>Actinomycetota</taxon>
        <taxon>Actinomycetes</taxon>
        <taxon>Pseudonocardiales</taxon>
        <taxon>Pseudonocardiaceae</taxon>
        <taxon>Solihabitans</taxon>
    </lineage>
</organism>
<comment type="similarity">
    <text evidence="2">Belongs to the oxygen-dependent FAD-linked oxidoreductase family.</text>
</comment>
<dbReference type="GO" id="GO:0071949">
    <property type="term" value="F:FAD binding"/>
    <property type="evidence" value="ECO:0007669"/>
    <property type="project" value="InterPro"/>
</dbReference>
<protein>
    <submittedName>
        <fullName evidence="7">FAD-binding oxidoreductase</fullName>
    </submittedName>
</protein>
<dbReference type="InterPro" id="IPR016166">
    <property type="entry name" value="FAD-bd_PCMH"/>
</dbReference>
<dbReference type="Pfam" id="PF01565">
    <property type="entry name" value="FAD_binding_4"/>
    <property type="match status" value="1"/>
</dbReference>
<dbReference type="PROSITE" id="PS51387">
    <property type="entry name" value="FAD_PCMH"/>
    <property type="match status" value="1"/>
</dbReference>
<dbReference type="Proteomes" id="UP000323454">
    <property type="component" value="Unassembled WGS sequence"/>
</dbReference>
<keyword evidence="5" id="KW-0560">Oxidoreductase</keyword>
<dbReference type="OrthoDB" id="5169292at2"/>
<dbReference type="InterPro" id="IPR016167">
    <property type="entry name" value="FAD-bd_PCMH_sub1"/>
</dbReference>
<gene>
    <name evidence="7" type="ORF">F0L68_00740</name>
</gene>
<evidence type="ECO:0000256" key="5">
    <source>
        <dbReference type="ARBA" id="ARBA00023002"/>
    </source>
</evidence>
<dbReference type="SUPFAM" id="SSF56176">
    <property type="entry name" value="FAD-binding/transporter-associated domain-like"/>
    <property type="match status" value="1"/>
</dbReference>
<evidence type="ECO:0000313" key="8">
    <source>
        <dbReference type="Proteomes" id="UP000323454"/>
    </source>
</evidence>
<dbReference type="GO" id="GO:0016491">
    <property type="term" value="F:oxidoreductase activity"/>
    <property type="evidence" value="ECO:0007669"/>
    <property type="project" value="UniProtKB-KW"/>
</dbReference>
<keyword evidence="4" id="KW-0274">FAD</keyword>
<keyword evidence="8" id="KW-1185">Reference proteome</keyword>
<name>A0A5B2XW31_9PSEU</name>
<dbReference type="InterPro" id="IPR006094">
    <property type="entry name" value="Oxid_FAD_bind_N"/>
</dbReference>
<dbReference type="RefSeq" id="WP_149847401.1">
    <property type="nucleotide sequence ID" value="NZ_VUOB01000001.1"/>
</dbReference>
<reference evidence="7 8" key="1">
    <citation type="submission" date="2019-09" db="EMBL/GenBank/DDBJ databases">
        <title>Goodfellowia gen. nov., a new genus of the Pseudonocardineae related to Actinoalloteichus, containing Goodfellowia coeruleoviolacea gen. nov., comb. nov. gen. nov., comb. nov.</title>
        <authorList>
            <person name="Labeda D."/>
        </authorList>
    </citation>
    <scope>NUCLEOTIDE SEQUENCE [LARGE SCALE GENOMIC DNA]</scope>
    <source>
        <strain evidence="7 8">AN110305</strain>
    </source>
</reference>